<comment type="caution">
    <text evidence="2">The sequence shown here is derived from an EMBL/GenBank/DDBJ whole genome shotgun (WGS) entry which is preliminary data.</text>
</comment>
<gene>
    <name evidence="2" type="ORF">H6A01_07535</name>
</gene>
<dbReference type="Proteomes" id="UP000707138">
    <property type="component" value="Unassembled WGS sequence"/>
</dbReference>
<evidence type="ECO:0000313" key="3">
    <source>
        <dbReference type="Proteomes" id="UP000707138"/>
    </source>
</evidence>
<keyword evidence="1" id="KW-0812">Transmembrane</keyword>
<dbReference type="EMBL" id="JACJLA010000013">
    <property type="protein sequence ID" value="MBM6913169.1"/>
    <property type="molecule type" value="Genomic_DNA"/>
</dbReference>
<evidence type="ECO:0000313" key="2">
    <source>
        <dbReference type="EMBL" id="MBM6913169.1"/>
    </source>
</evidence>
<keyword evidence="3" id="KW-1185">Reference proteome</keyword>
<evidence type="ECO:0000256" key="1">
    <source>
        <dbReference type="SAM" id="Phobius"/>
    </source>
</evidence>
<keyword evidence="1" id="KW-0472">Membrane</keyword>
<reference evidence="2 3" key="1">
    <citation type="journal article" date="2021" name="Sci. Rep.">
        <title>The distribution of antibiotic resistance genes in chicken gut microbiota commensals.</title>
        <authorList>
            <person name="Juricova H."/>
            <person name="Matiasovicova J."/>
            <person name="Kubasova T."/>
            <person name="Cejkova D."/>
            <person name="Rychlik I."/>
        </authorList>
    </citation>
    <scope>NUCLEOTIDE SEQUENCE [LARGE SCALE GENOMIC DNA]</scope>
    <source>
        <strain evidence="2 3">An537</strain>
    </source>
</reference>
<dbReference type="RefSeq" id="WP_205088143.1">
    <property type="nucleotide sequence ID" value="NZ_JACJLA010000013.1"/>
</dbReference>
<name>A0ABS2GG66_9FIRM</name>
<accession>A0ABS2GG66</accession>
<organism evidence="2 3">
    <name type="scientific">Veillonella magna</name>
    <dbReference type="NCBI Taxonomy" id="464322"/>
    <lineage>
        <taxon>Bacteria</taxon>
        <taxon>Bacillati</taxon>
        <taxon>Bacillota</taxon>
        <taxon>Negativicutes</taxon>
        <taxon>Veillonellales</taxon>
        <taxon>Veillonellaceae</taxon>
        <taxon>Veillonella</taxon>
    </lineage>
</organism>
<proteinExistence type="predicted"/>
<protein>
    <submittedName>
        <fullName evidence="2">Uncharacterized protein</fullName>
    </submittedName>
</protein>
<sequence length="272" mass="28486">MEEMKGMMMEETAMTAEERNKEVESVCRWAAARAGVLAMAPKFSTTALIANDTYMVTRIAQAYGHSLTSGAIVGFLGALGGSVVTALLTSLLKNPKVKIPVAVCMSYAIGKVAEKWIGDGMPMPADFSEYQDRLAQIFDHIKTTVESLMSNPMKDTPLGDEQRDMLGEAGVKSDEFLGLNVNSLTDMVGSTIGAVAGLFGGRSGLAALVSQLGDSVGAFGNTKHALRGIGALLLSISESAAYFVNSATVSSITAAKSVVFDAAGKVGLKKED</sequence>
<keyword evidence="1" id="KW-1133">Transmembrane helix</keyword>
<feature type="transmembrane region" description="Helical" evidence="1">
    <location>
        <begin position="71"/>
        <end position="92"/>
    </location>
</feature>